<dbReference type="Gene3D" id="3.40.50.300">
    <property type="entry name" value="P-loop containing nucleotide triphosphate hydrolases"/>
    <property type="match status" value="1"/>
</dbReference>
<keyword evidence="6 10" id="KW-0547">Nucleotide-binding</keyword>
<feature type="region of interest" description="Disordered" evidence="13">
    <location>
        <begin position="57"/>
        <end position="84"/>
    </location>
</feature>
<keyword evidence="7 10" id="KW-0648">Protein biosynthesis</keyword>
<evidence type="ECO:0000259" key="14">
    <source>
        <dbReference type="PROSITE" id="PS51722"/>
    </source>
</evidence>
<proteinExistence type="inferred from homology"/>
<dbReference type="Proteomes" id="UP000606463">
    <property type="component" value="Unassembled WGS sequence"/>
</dbReference>
<accession>A0A9D0YRL8</accession>
<sequence length="775" mass="87311">MEQEEKEEVSAQKEVKEEKKEEVKKGEGQEELTEEERRQRELMELLEKSKEVLLEKLKMEEEEETEERRYLLAEPYTQIDEKKKEEIKKKAEELKKLNERELLQKLQSLTRDLVSHEQREEKEEHKEEMKDKKTKKKKEKRKPLPGERRKEFMERRKMEDKVKREQVKKQQSKPPKKKKEEEEVKILQIPEVITVRELAQLLGVSPNEIIAQLMKKGILATINHTIDPQVAVEIAENFGFLAEIKSAEEQVEELVEEEVEESPENLVERPPVVVVMGHVDHGKTSLLDRIRKTDVARREKGGITQHIGASQVELGTGKKITFLDTPGHEAFTTLRARGAKVADIAVLVVAADDGVMPQTVEAINHAKDAEIPIIVAVNKIDLPQANPDKVLRELSEHGLIPEEWGGDTPVVRVSAKTGEGIEELLEMITLVAELEELKANPKGKTKAVIIETKLDPKRGPVATAIVQNGTLKVGDIFVAGSTYGRVRAMVDDKGRRLKEAPPGTPVELLGFEELPEPGDILIVVSDEKTARLLAEQRKRQKEQEKLKGTALKLEEIYEKIQKGELKELKIVLKADTIGSIEALKKALEELSTDKVKVFIIHSGVGAISESDIMLAKASGAIVIGFNTRPNPAARRLLEEEKVDVRTYGIIYDAVEDVKKALEGLLEPQKVEEALGQAEVRATFKIKKVGTVAGCYVLEGKLVRGAKARLVREGVVIYEGDIEGLKRFKEDVKEVPKGFECGVKLKDFNDIKVGDIIECYEIKFIKPSLEGNQPKK</sequence>
<dbReference type="Pfam" id="PF00009">
    <property type="entry name" value="GTP_EFTU"/>
    <property type="match status" value="1"/>
</dbReference>
<dbReference type="PANTHER" id="PTHR43381">
    <property type="entry name" value="TRANSLATION INITIATION FACTOR IF-2-RELATED"/>
    <property type="match status" value="1"/>
</dbReference>
<evidence type="ECO:0000256" key="7">
    <source>
        <dbReference type="ARBA" id="ARBA00022917"/>
    </source>
</evidence>
<dbReference type="FunFam" id="3.40.50.300:FF:000019">
    <property type="entry name" value="Translation initiation factor IF-2"/>
    <property type="match status" value="1"/>
</dbReference>
<dbReference type="PANTHER" id="PTHR43381:SF5">
    <property type="entry name" value="TR-TYPE G DOMAIN-CONTAINING PROTEIN"/>
    <property type="match status" value="1"/>
</dbReference>
<dbReference type="FunFam" id="2.40.30.10:FF:000054">
    <property type="entry name" value="Translation initiation factor IF-2"/>
    <property type="match status" value="1"/>
</dbReference>
<comment type="subcellular location">
    <subcellularLocation>
        <location evidence="1 10 12">Cytoplasm</location>
    </subcellularLocation>
</comment>
<dbReference type="AlphaFoldDB" id="A0A9D0YRL8"/>
<dbReference type="Gene3D" id="3.40.50.10050">
    <property type="entry name" value="Translation initiation factor IF- 2, domain 3"/>
    <property type="match status" value="1"/>
</dbReference>
<comment type="function">
    <text evidence="9 10 11">One of the essential components for the initiation of protein synthesis. Protects formylmethionyl-tRNA from spontaneous hydrolysis and promotes its binding to the 30S ribosomal subunits. Also involved in the hydrolysis of GTP during the formation of the 70S ribosomal complex.</text>
</comment>
<evidence type="ECO:0000256" key="8">
    <source>
        <dbReference type="ARBA" id="ARBA00023134"/>
    </source>
</evidence>
<dbReference type="Pfam" id="PF04760">
    <property type="entry name" value="IF2_N"/>
    <property type="match status" value="1"/>
</dbReference>
<dbReference type="InterPro" id="IPR027417">
    <property type="entry name" value="P-loop_NTPase"/>
</dbReference>
<dbReference type="InterPro" id="IPR036925">
    <property type="entry name" value="TIF_IF2_dom3_sf"/>
</dbReference>
<dbReference type="InterPro" id="IPR006847">
    <property type="entry name" value="IF2_N"/>
</dbReference>
<feature type="region of interest" description="Disordered" evidence="13">
    <location>
        <begin position="109"/>
        <end position="181"/>
    </location>
</feature>
<dbReference type="InterPro" id="IPR015760">
    <property type="entry name" value="TIF_IF2"/>
</dbReference>
<feature type="binding site" evidence="10">
    <location>
        <begin position="324"/>
        <end position="328"/>
    </location>
    <ligand>
        <name>GTP</name>
        <dbReference type="ChEBI" id="CHEBI:37565"/>
    </ligand>
</feature>
<dbReference type="HAMAP" id="MF_00100_B">
    <property type="entry name" value="IF_2_B"/>
    <property type="match status" value="1"/>
</dbReference>
<evidence type="ECO:0000256" key="12">
    <source>
        <dbReference type="RuleBase" id="RU000645"/>
    </source>
</evidence>
<evidence type="ECO:0000256" key="10">
    <source>
        <dbReference type="HAMAP-Rule" id="MF_00100"/>
    </source>
</evidence>
<feature type="binding site" evidence="10">
    <location>
        <begin position="378"/>
        <end position="381"/>
    </location>
    <ligand>
        <name>GTP</name>
        <dbReference type="ChEBI" id="CHEBI:37565"/>
    </ligand>
</feature>
<dbReference type="EMBL" id="DQVE01000050">
    <property type="protein sequence ID" value="HIP98674.1"/>
    <property type="molecule type" value="Genomic_DNA"/>
</dbReference>
<feature type="compositionally biased region" description="Basic and acidic residues" evidence="13">
    <location>
        <begin position="142"/>
        <end position="168"/>
    </location>
</feature>
<protein>
    <recommendedName>
        <fullName evidence="3 10">Translation initiation factor IF-2</fullName>
    </recommendedName>
</protein>
<dbReference type="GO" id="GO:0003743">
    <property type="term" value="F:translation initiation factor activity"/>
    <property type="evidence" value="ECO:0007669"/>
    <property type="project" value="UniProtKB-UniRule"/>
</dbReference>
<evidence type="ECO:0000256" key="2">
    <source>
        <dbReference type="ARBA" id="ARBA00007733"/>
    </source>
</evidence>
<evidence type="ECO:0000256" key="3">
    <source>
        <dbReference type="ARBA" id="ARBA00020675"/>
    </source>
</evidence>
<dbReference type="SUPFAM" id="SSF52156">
    <property type="entry name" value="Initiation factor IF2/eIF5b, domain 3"/>
    <property type="match status" value="1"/>
</dbReference>
<dbReference type="GO" id="GO:0005829">
    <property type="term" value="C:cytosol"/>
    <property type="evidence" value="ECO:0007669"/>
    <property type="project" value="TreeGrafter"/>
</dbReference>
<dbReference type="FunFam" id="3.40.50.10050:FF:000001">
    <property type="entry name" value="Translation initiation factor IF-2"/>
    <property type="match status" value="1"/>
</dbReference>
<comment type="caution">
    <text evidence="10">Lacks conserved residue(s) required for the propagation of feature annotation.</text>
</comment>
<feature type="binding site" evidence="10">
    <location>
        <begin position="277"/>
        <end position="284"/>
    </location>
    <ligand>
        <name>GTP</name>
        <dbReference type="ChEBI" id="CHEBI:37565"/>
    </ligand>
</feature>
<dbReference type="InterPro" id="IPR009000">
    <property type="entry name" value="Transl_B-barrel_sf"/>
</dbReference>
<dbReference type="CDD" id="cd03702">
    <property type="entry name" value="IF2_mtIF2_II"/>
    <property type="match status" value="1"/>
</dbReference>
<dbReference type="FunFam" id="2.40.30.10:FF:000008">
    <property type="entry name" value="Translation initiation factor IF-2"/>
    <property type="match status" value="1"/>
</dbReference>
<comment type="caution">
    <text evidence="15">The sequence shown here is derived from an EMBL/GenBank/DDBJ whole genome shotgun (WGS) entry which is preliminary data.</text>
</comment>
<reference evidence="15" key="1">
    <citation type="journal article" date="2020" name="ISME J.">
        <title>Gammaproteobacteria mediating utilization of methyl-, sulfur- and petroleum organic compounds in deep ocean hydrothermal plumes.</title>
        <authorList>
            <person name="Zhou Z."/>
            <person name="Liu Y."/>
            <person name="Pan J."/>
            <person name="Cron B.R."/>
            <person name="Toner B.M."/>
            <person name="Anantharaman K."/>
            <person name="Breier J.A."/>
            <person name="Dick G.J."/>
            <person name="Li M."/>
        </authorList>
    </citation>
    <scope>NUCLEOTIDE SEQUENCE</scope>
    <source>
        <strain evidence="15">SZUA-1501</strain>
    </source>
</reference>
<dbReference type="PROSITE" id="PS01176">
    <property type="entry name" value="IF2"/>
    <property type="match status" value="1"/>
</dbReference>
<gene>
    <name evidence="10" type="primary">infB</name>
    <name evidence="15" type="ORF">EYH37_04860</name>
</gene>
<dbReference type="InterPro" id="IPR000178">
    <property type="entry name" value="TF_IF2_bacterial-like"/>
</dbReference>
<evidence type="ECO:0000313" key="15">
    <source>
        <dbReference type="EMBL" id="HIP98674.1"/>
    </source>
</evidence>
<dbReference type="PROSITE" id="PS51722">
    <property type="entry name" value="G_TR_2"/>
    <property type="match status" value="1"/>
</dbReference>
<dbReference type="InterPro" id="IPR023115">
    <property type="entry name" value="TIF_IF2_dom3"/>
</dbReference>
<dbReference type="SUPFAM" id="SSF52540">
    <property type="entry name" value="P-loop containing nucleoside triphosphate hydrolases"/>
    <property type="match status" value="1"/>
</dbReference>
<dbReference type="Pfam" id="PF03144">
    <property type="entry name" value="GTP_EFTU_D2"/>
    <property type="match status" value="1"/>
</dbReference>
<dbReference type="InterPro" id="IPR053905">
    <property type="entry name" value="EF-G-like_DII"/>
</dbReference>
<comment type="similarity">
    <text evidence="2 10 11">Belongs to the TRAFAC class translation factor GTPase superfamily. Classic translation factor GTPase family. IF-2 subfamily.</text>
</comment>
<feature type="domain" description="Tr-type G" evidence="14">
    <location>
        <begin position="268"/>
        <end position="438"/>
    </location>
</feature>
<dbReference type="InterPro" id="IPR005225">
    <property type="entry name" value="Small_GTP-bd"/>
</dbReference>
<feature type="compositionally biased region" description="Basic and acidic residues" evidence="13">
    <location>
        <begin position="113"/>
        <end position="131"/>
    </location>
</feature>
<dbReference type="GO" id="GO:0005525">
    <property type="term" value="F:GTP binding"/>
    <property type="evidence" value="ECO:0007669"/>
    <property type="project" value="UniProtKB-KW"/>
</dbReference>
<dbReference type="SUPFAM" id="SSF50447">
    <property type="entry name" value="Translation proteins"/>
    <property type="match status" value="2"/>
</dbReference>
<dbReference type="InterPro" id="IPR044145">
    <property type="entry name" value="IF2_II"/>
</dbReference>
<dbReference type="Pfam" id="PF22042">
    <property type="entry name" value="EF-G_D2"/>
    <property type="match status" value="1"/>
</dbReference>
<dbReference type="NCBIfam" id="TIGR00231">
    <property type="entry name" value="small_GTP"/>
    <property type="match status" value="1"/>
</dbReference>
<evidence type="ECO:0000256" key="5">
    <source>
        <dbReference type="ARBA" id="ARBA00022540"/>
    </source>
</evidence>
<keyword evidence="4 10" id="KW-0963">Cytoplasm</keyword>
<dbReference type="InterPro" id="IPR000795">
    <property type="entry name" value="T_Tr_GTP-bd_dom"/>
</dbReference>
<evidence type="ECO:0000313" key="16">
    <source>
        <dbReference type="Proteomes" id="UP000606463"/>
    </source>
</evidence>
<evidence type="ECO:0000256" key="11">
    <source>
        <dbReference type="RuleBase" id="RU000644"/>
    </source>
</evidence>
<feature type="compositionally biased region" description="Basic residues" evidence="13">
    <location>
        <begin position="132"/>
        <end position="141"/>
    </location>
</feature>
<dbReference type="InterPro" id="IPR004161">
    <property type="entry name" value="EFTu-like_2"/>
</dbReference>
<dbReference type="Pfam" id="PF11987">
    <property type="entry name" value="IF-2"/>
    <property type="match status" value="1"/>
</dbReference>
<keyword evidence="8 10" id="KW-0342">GTP-binding</keyword>
<evidence type="ECO:0000256" key="1">
    <source>
        <dbReference type="ARBA" id="ARBA00004496"/>
    </source>
</evidence>
<evidence type="ECO:0000256" key="4">
    <source>
        <dbReference type="ARBA" id="ARBA00022490"/>
    </source>
</evidence>
<dbReference type="CDD" id="cd03692">
    <property type="entry name" value="mtIF2_IVc"/>
    <property type="match status" value="1"/>
</dbReference>
<evidence type="ECO:0000256" key="9">
    <source>
        <dbReference type="ARBA" id="ARBA00025162"/>
    </source>
</evidence>
<name>A0A9D0YRL8_AQUAO</name>
<dbReference type="PRINTS" id="PR00449">
    <property type="entry name" value="RASTRNSFRMNG"/>
</dbReference>
<organism evidence="15 16">
    <name type="scientific">Aquifex aeolicus</name>
    <dbReference type="NCBI Taxonomy" id="63363"/>
    <lineage>
        <taxon>Bacteria</taxon>
        <taxon>Pseudomonadati</taxon>
        <taxon>Aquificota</taxon>
        <taxon>Aquificia</taxon>
        <taxon>Aquificales</taxon>
        <taxon>Aquificaceae</taxon>
        <taxon>Aquifex</taxon>
    </lineage>
</organism>
<feature type="compositionally biased region" description="Basic and acidic residues" evidence="13">
    <location>
        <begin position="8"/>
        <end position="28"/>
    </location>
</feature>
<dbReference type="Gene3D" id="2.40.30.10">
    <property type="entry name" value="Translation factors"/>
    <property type="match status" value="2"/>
</dbReference>
<feature type="region of interest" description="Disordered" evidence="13">
    <location>
        <begin position="1"/>
        <end position="38"/>
    </location>
</feature>
<keyword evidence="5 10" id="KW-0396">Initiation factor</keyword>
<evidence type="ECO:0000256" key="13">
    <source>
        <dbReference type="SAM" id="MobiDB-lite"/>
    </source>
</evidence>
<dbReference type="GO" id="GO:0003924">
    <property type="term" value="F:GTPase activity"/>
    <property type="evidence" value="ECO:0007669"/>
    <property type="project" value="UniProtKB-UniRule"/>
</dbReference>
<dbReference type="CDD" id="cd01887">
    <property type="entry name" value="IF2_eIF5B"/>
    <property type="match status" value="1"/>
</dbReference>
<dbReference type="NCBIfam" id="TIGR00487">
    <property type="entry name" value="IF-2"/>
    <property type="match status" value="1"/>
</dbReference>
<evidence type="ECO:0000256" key="6">
    <source>
        <dbReference type="ARBA" id="ARBA00022741"/>
    </source>
</evidence>